<comment type="caution">
    <text evidence="1">The sequence shown here is derived from an EMBL/GenBank/DDBJ whole genome shotgun (WGS) entry which is preliminary data.</text>
</comment>
<dbReference type="Proteomes" id="UP001055072">
    <property type="component" value="Unassembled WGS sequence"/>
</dbReference>
<reference evidence="1" key="1">
    <citation type="journal article" date="2021" name="Environ. Microbiol.">
        <title>Gene family expansions and transcriptome signatures uncover fungal adaptations to wood decay.</title>
        <authorList>
            <person name="Hage H."/>
            <person name="Miyauchi S."/>
            <person name="Viragh M."/>
            <person name="Drula E."/>
            <person name="Min B."/>
            <person name="Chaduli D."/>
            <person name="Navarro D."/>
            <person name="Favel A."/>
            <person name="Norest M."/>
            <person name="Lesage-Meessen L."/>
            <person name="Balint B."/>
            <person name="Merenyi Z."/>
            <person name="de Eugenio L."/>
            <person name="Morin E."/>
            <person name="Martinez A.T."/>
            <person name="Baldrian P."/>
            <person name="Stursova M."/>
            <person name="Martinez M.J."/>
            <person name="Novotny C."/>
            <person name="Magnuson J.K."/>
            <person name="Spatafora J.W."/>
            <person name="Maurice S."/>
            <person name="Pangilinan J."/>
            <person name="Andreopoulos W."/>
            <person name="LaButti K."/>
            <person name="Hundley H."/>
            <person name="Na H."/>
            <person name="Kuo A."/>
            <person name="Barry K."/>
            <person name="Lipzen A."/>
            <person name="Henrissat B."/>
            <person name="Riley R."/>
            <person name="Ahrendt S."/>
            <person name="Nagy L.G."/>
            <person name="Grigoriev I.V."/>
            <person name="Martin F."/>
            <person name="Rosso M.N."/>
        </authorList>
    </citation>
    <scope>NUCLEOTIDE SEQUENCE</scope>
    <source>
        <strain evidence="1">CBS 384.51</strain>
    </source>
</reference>
<accession>A0ACB8TR99</accession>
<protein>
    <submittedName>
        <fullName evidence="1">Uncharacterized protein</fullName>
    </submittedName>
</protein>
<evidence type="ECO:0000313" key="1">
    <source>
        <dbReference type="EMBL" id="KAI0084461.1"/>
    </source>
</evidence>
<name>A0ACB8TR99_9APHY</name>
<sequence length="195" mass="22147">MAPSPLASSPGALTNLQTVFEIASRYPGADNLLEQKVYRPNTQSDRRRYVEEVVLEQPIMFFASNGETCGIRCVDALSSRFAGLQGRDDSMFEQRGPSVSIRLMWPGYAPWSRQIPTRDFRSPPQPITRAKLAKNVAKTIKRFIEDMEGKPMEDDGHRQFKVGRQYISIDDLELVGLQHVSMGSWQAHVRLHRRG</sequence>
<gene>
    <name evidence="1" type="ORF">BDY19DRAFT_987506</name>
</gene>
<evidence type="ECO:0000313" key="2">
    <source>
        <dbReference type="Proteomes" id="UP001055072"/>
    </source>
</evidence>
<proteinExistence type="predicted"/>
<organism evidence="1 2">
    <name type="scientific">Irpex rosettiformis</name>
    <dbReference type="NCBI Taxonomy" id="378272"/>
    <lineage>
        <taxon>Eukaryota</taxon>
        <taxon>Fungi</taxon>
        <taxon>Dikarya</taxon>
        <taxon>Basidiomycota</taxon>
        <taxon>Agaricomycotina</taxon>
        <taxon>Agaricomycetes</taxon>
        <taxon>Polyporales</taxon>
        <taxon>Irpicaceae</taxon>
        <taxon>Irpex</taxon>
    </lineage>
</organism>
<dbReference type="EMBL" id="MU274942">
    <property type="protein sequence ID" value="KAI0084461.1"/>
    <property type="molecule type" value="Genomic_DNA"/>
</dbReference>
<keyword evidence="2" id="KW-1185">Reference proteome</keyword>